<dbReference type="SMART" id="SM00345">
    <property type="entry name" value="HTH_GNTR"/>
    <property type="match status" value="1"/>
</dbReference>
<dbReference type="InterPro" id="IPR036390">
    <property type="entry name" value="WH_DNA-bd_sf"/>
</dbReference>
<dbReference type="SUPFAM" id="SSF46785">
    <property type="entry name" value="Winged helix' DNA-binding domain"/>
    <property type="match status" value="1"/>
</dbReference>
<evidence type="ECO:0000256" key="1">
    <source>
        <dbReference type="ARBA" id="ARBA00023015"/>
    </source>
</evidence>
<dbReference type="InterPro" id="IPR008920">
    <property type="entry name" value="TF_FadR/GntR_C"/>
</dbReference>
<evidence type="ECO:0000256" key="3">
    <source>
        <dbReference type="ARBA" id="ARBA00023163"/>
    </source>
</evidence>
<dbReference type="Gene3D" id="1.20.120.530">
    <property type="entry name" value="GntR ligand-binding domain-like"/>
    <property type="match status" value="1"/>
</dbReference>
<organism evidence="5 6">
    <name type="scientific">Actinomadura violacea</name>
    <dbReference type="NCBI Taxonomy" id="2819934"/>
    <lineage>
        <taxon>Bacteria</taxon>
        <taxon>Bacillati</taxon>
        <taxon>Actinomycetota</taxon>
        <taxon>Actinomycetes</taxon>
        <taxon>Streptosporangiales</taxon>
        <taxon>Thermomonosporaceae</taxon>
        <taxon>Actinomadura</taxon>
    </lineage>
</organism>
<dbReference type="InterPro" id="IPR036388">
    <property type="entry name" value="WH-like_DNA-bd_sf"/>
</dbReference>
<gene>
    <name evidence="5" type="ORF">J4709_40945</name>
</gene>
<dbReference type="InterPro" id="IPR000524">
    <property type="entry name" value="Tscrpt_reg_HTH_GntR"/>
</dbReference>
<dbReference type="PRINTS" id="PR00035">
    <property type="entry name" value="HTHGNTR"/>
</dbReference>
<evidence type="ECO:0000259" key="4">
    <source>
        <dbReference type="PROSITE" id="PS50949"/>
    </source>
</evidence>
<name>A0ABS3S4P0_9ACTN</name>
<dbReference type="PROSITE" id="PS50949">
    <property type="entry name" value="HTH_GNTR"/>
    <property type="match status" value="1"/>
</dbReference>
<keyword evidence="1" id="KW-0805">Transcription regulation</keyword>
<dbReference type="CDD" id="cd07377">
    <property type="entry name" value="WHTH_GntR"/>
    <property type="match status" value="1"/>
</dbReference>
<keyword evidence="6" id="KW-1185">Reference proteome</keyword>
<dbReference type="Gene3D" id="1.10.10.10">
    <property type="entry name" value="Winged helix-like DNA-binding domain superfamily/Winged helix DNA-binding domain"/>
    <property type="match status" value="1"/>
</dbReference>
<evidence type="ECO:0000313" key="5">
    <source>
        <dbReference type="EMBL" id="MBO2463955.1"/>
    </source>
</evidence>
<evidence type="ECO:0000313" key="6">
    <source>
        <dbReference type="Proteomes" id="UP000680206"/>
    </source>
</evidence>
<proteinExistence type="predicted"/>
<dbReference type="SUPFAM" id="SSF48008">
    <property type="entry name" value="GntR ligand-binding domain-like"/>
    <property type="match status" value="1"/>
</dbReference>
<dbReference type="SMART" id="SM00895">
    <property type="entry name" value="FCD"/>
    <property type="match status" value="1"/>
</dbReference>
<evidence type="ECO:0000256" key="2">
    <source>
        <dbReference type="ARBA" id="ARBA00023125"/>
    </source>
</evidence>
<dbReference type="PANTHER" id="PTHR43537">
    <property type="entry name" value="TRANSCRIPTIONAL REGULATOR, GNTR FAMILY"/>
    <property type="match status" value="1"/>
</dbReference>
<feature type="domain" description="HTH gntR-type" evidence="4">
    <location>
        <begin position="8"/>
        <end position="75"/>
    </location>
</feature>
<dbReference type="EMBL" id="JAGEPF010000031">
    <property type="protein sequence ID" value="MBO2463955.1"/>
    <property type="molecule type" value="Genomic_DNA"/>
</dbReference>
<sequence length="240" mass="26619">MSPPAESTSRSEQIAADIRDAIRDGHLQRGVLYSSRELGERFGASRTPVREALLKLADLGLVKIERNRGARILGQDGRGIVELCSLRVLLEPPAARSAAAVMTARDDAALATEFETMKELADGSPEYFAADERVHELIMQASGNLRLVKIVSELRETLSLDGRYSVPEHQPVDVALQDHLDIIEALRRRDGAAAERAMRKHIVRSGDLLVAHSSQDNRSLLAEWRRWVEIAVPPGEHIHF</sequence>
<dbReference type="PANTHER" id="PTHR43537:SF52">
    <property type="entry name" value="FATTY ACID METABOLISM REGULATOR PROTEIN"/>
    <property type="match status" value="1"/>
</dbReference>
<accession>A0ABS3S4P0</accession>
<protein>
    <submittedName>
        <fullName evidence="5">GntR family transcriptional regulator</fullName>
    </submittedName>
</protein>
<reference evidence="5 6" key="1">
    <citation type="submission" date="2021-03" db="EMBL/GenBank/DDBJ databases">
        <title>Actinomadura violae sp. nov., isolated from lichen in Thailand.</title>
        <authorList>
            <person name="Kanchanasin P."/>
            <person name="Saeng-In P."/>
            <person name="Phongsopitanun W."/>
            <person name="Yuki M."/>
            <person name="Kudo T."/>
            <person name="Ohkuma M."/>
            <person name="Tanasupawat S."/>
        </authorList>
    </citation>
    <scope>NUCLEOTIDE SEQUENCE [LARGE SCALE GENOMIC DNA]</scope>
    <source>
        <strain evidence="5 6">LCR2-06</strain>
    </source>
</reference>
<dbReference type="Proteomes" id="UP000680206">
    <property type="component" value="Unassembled WGS sequence"/>
</dbReference>
<dbReference type="Pfam" id="PF07729">
    <property type="entry name" value="FCD"/>
    <property type="match status" value="1"/>
</dbReference>
<comment type="caution">
    <text evidence="5">The sequence shown here is derived from an EMBL/GenBank/DDBJ whole genome shotgun (WGS) entry which is preliminary data.</text>
</comment>
<dbReference type="Pfam" id="PF00392">
    <property type="entry name" value="GntR"/>
    <property type="match status" value="1"/>
</dbReference>
<keyword evidence="2" id="KW-0238">DNA-binding</keyword>
<dbReference type="InterPro" id="IPR011711">
    <property type="entry name" value="GntR_C"/>
</dbReference>
<keyword evidence="3" id="KW-0804">Transcription</keyword>
<dbReference type="RefSeq" id="WP_208250046.1">
    <property type="nucleotide sequence ID" value="NZ_JAGEPF010000031.1"/>
</dbReference>